<keyword evidence="21" id="KW-0511">Multifunctional enzyme</keyword>
<evidence type="ECO:0000256" key="10">
    <source>
        <dbReference type="ARBA" id="ARBA00022670"/>
    </source>
</evidence>
<evidence type="ECO:0000256" key="14">
    <source>
        <dbReference type="ARBA" id="ARBA00022801"/>
    </source>
</evidence>
<accession>A0A9D2GRM9</accession>
<evidence type="ECO:0000256" key="19">
    <source>
        <dbReference type="ARBA" id="ARBA00023136"/>
    </source>
</evidence>
<comment type="pathway">
    <text evidence="26">Glycan biosynthesis.</text>
</comment>
<dbReference type="InterPro" id="IPR001460">
    <property type="entry name" value="PCN-bd_Tpept"/>
</dbReference>
<evidence type="ECO:0000259" key="30">
    <source>
        <dbReference type="Pfam" id="PF17092"/>
    </source>
</evidence>
<evidence type="ECO:0000256" key="26">
    <source>
        <dbReference type="ARBA" id="ARBA00060592"/>
    </source>
</evidence>
<keyword evidence="14" id="KW-0378">Hydrolase</keyword>
<evidence type="ECO:0000256" key="4">
    <source>
        <dbReference type="ARBA" id="ARBA00007739"/>
    </source>
</evidence>
<evidence type="ECO:0000256" key="20">
    <source>
        <dbReference type="ARBA" id="ARBA00023251"/>
    </source>
</evidence>
<dbReference type="GO" id="GO:0008955">
    <property type="term" value="F:peptidoglycan glycosyltransferase activity"/>
    <property type="evidence" value="ECO:0007669"/>
    <property type="project" value="UniProtKB-EC"/>
</dbReference>
<proteinExistence type="inferred from homology"/>
<comment type="catalytic activity">
    <reaction evidence="25">
        <text>[GlcNAc-(1-&gt;4)-Mur2Ac(oyl-L-Ala-gamma-D-Glu-L-Lys-D-Ala-D-Ala)](n)-di-trans,octa-cis-undecaprenyl diphosphate + beta-D-GlcNAc-(1-&gt;4)-Mur2Ac(oyl-L-Ala-gamma-D-Glu-L-Lys-D-Ala-D-Ala)-di-trans,octa-cis-undecaprenyl diphosphate = [GlcNAc-(1-&gt;4)-Mur2Ac(oyl-L-Ala-gamma-D-Glu-L-Lys-D-Ala-D-Ala)](n+1)-di-trans,octa-cis-undecaprenyl diphosphate + di-trans,octa-cis-undecaprenyl diphosphate + H(+)</text>
        <dbReference type="Rhea" id="RHEA:23708"/>
        <dbReference type="Rhea" id="RHEA-COMP:9602"/>
        <dbReference type="Rhea" id="RHEA-COMP:9603"/>
        <dbReference type="ChEBI" id="CHEBI:15378"/>
        <dbReference type="ChEBI" id="CHEBI:58405"/>
        <dbReference type="ChEBI" id="CHEBI:60033"/>
        <dbReference type="ChEBI" id="CHEBI:78435"/>
        <dbReference type="EC" id="2.4.99.28"/>
    </reaction>
</comment>
<evidence type="ECO:0000256" key="27">
    <source>
        <dbReference type="SAM" id="Phobius"/>
    </source>
</evidence>
<evidence type="ECO:0000256" key="22">
    <source>
        <dbReference type="ARBA" id="ARBA00023316"/>
    </source>
</evidence>
<feature type="transmembrane region" description="Helical" evidence="27">
    <location>
        <begin position="48"/>
        <end position="73"/>
    </location>
</feature>
<evidence type="ECO:0000259" key="29">
    <source>
        <dbReference type="Pfam" id="PF00912"/>
    </source>
</evidence>
<feature type="domain" description="Penicillin-binding protein transpeptidase" evidence="28">
    <location>
        <begin position="495"/>
        <end position="737"/>
    </location>
</feature>
<dbReference type="InterPro" id="IPR001264">
    <property type="entry name" value="Glyco_trans_51"/>
</dbReference>
<evidence type="ECO:0000256" key="13">
    <source>
        <dbReference type="ARBA" id="ARBA00022692"/>
    </source>
</evidence>
<dbReference type="PANTHER" id="PTHR32282:SF27">
    <property type="entry name" value="PENICILLIN-BINDING PROTEIN 1A"/>
    <property type="match status" value="1"/>
</dbReference>
<name>A0A9D2GRM9_9BACT</name>
<dbReference type="EC" id="2.4.99.28" evidence="24"/>
<keyword evidence="13 27" id="KW-0812">Transmembrane</keyword>
<evidence type="ECO:0000256" key="25">
    <source>
        <dbReference type="ARBA" id="ARBA00049902"/>
    </source>
</evidence>
<keyword evidence="19 27" id="KW-0472">Membrane</keyword>
<dbReference type="InterPro" id="IPR050396">
    <property type="entry name" value="Glycosyltr_51/Transpeptidase"/>
</dbReference>
<comment type="pathway">
    <text evidence="2">Cell wall biogenesis; peptidoglycan biosynthesis.</text>
</comment>
<dbReference type="GO" id="GO:0071555">
    <property type="term" value="P:cell wall organization"/>
    <property type="evidence" value="ECO:0007669"/>
    <property type="project" value="UniProtKB-KW"/>
</dbReference>
<dbReference type="NCBIfam" id="TIGR02074">
    <property type="entry name" value="PBP_1a_fam"/>
    <property type="match status" value="1"/>
</dbReference>
<comment type="similarity">
    <text evidence="4">In the N-terminal section; belongs to the glycosyltransferase 51 family.</text>
</comment>
<keyword evidence="9" id="KW-0121">Carboxypeptidase</keyword>
<evidence type="ECO:0000256" key="11">
    <source>
        <dbReference type="ARBA" id="ARBA00022676"/>
    </source>
</evidence>
<dbReference type="GO" id="GO:0009252">
    <property type="term" value="P:peptidoglycan biosynthetic process"/>
    <property type="evidence" value="ECO:0007669"/>
    <property type="project" value="UniProtKB-KW"/>
</dbReference>
<protein>
    <recommendedName>
        <fullName evidence="6">Penicillin-binding protein 1A</fullName>
        <ecNumber evidence="24">2.4.99.28</ecNumber>
        <ecNumber evidence="5">3.4.16.4</ecNumber>
    </recommendedName>
</protein>
<dbReference type="Pfam" id="PF00905">
    <property type="entry name" value="Transpeptidase"/>
    <property type="match status" value="1"/>
</dbReference>
<comment type="subcellular location">
    <subcellularLocation>
        <location evidence="1">Cell inner membrane</location>
        <topology evidence="1">Single-pass type II membrane protein</topology>
    </subcellularLocation>
</comment>
<evidence type="ECO:0000256" key="24">
    <source>
        <dbReference type="ARBA" id="ARBA00044770"/>
    </source>
</evidence>
<evidence type="ECO:0000256" key="15">
    <source>
        <dbReference type="ARBA" id="ARBA00022960"/>
    </source>
</evidence>
<gene>
    <name evidence="31" type="ORF">H9804_02090</name>
</gene>
<keyword evidence="8" id="KW-0997">Cell inner membrane</keyword>
<evidence type="ECO:0000256" key="21">
    <source>
        <dbReference type="ARBA" id="ARBA00023268"/>
    </source>
</evidence>
<evidence type="ECO:0000259" key="28">
    <source>
        <dbReference type="Pfam" id="PF00905"/>
    </source>
</evidence>
<dbReference type="AlphaFoldDB" id="A0A9D2GRM9"/>
<organism evidence="31 32">
    <name type="scientific">Candidatus Mucispirillum faecigallinarum</name>
    <dbReference type="NCBI Taxonomy" id="2838699"/>
    <lineage>
        <taxon>Bacteria</taxon>
        <taxon>Pseudomonadati</taxon>
        <taxon>Deferribacterota</taxon>
        <taxon>Deferribacteres</taxon>
        <taxon>Deferribacterales</taxon>
        <taxon>Mucispirillaceae</taxon>
        <taxon>Mucispirillum</taxon>
    </lineage>
</organism>
<evidence type="ECO:0000256" key="18">
    <source>
        <dbReference type="ARBA" id="ARBA00022989"/>
    </source>
</evidence>
<comment type="catalytic activity">
    <reaction evidence="23">
        <text>Preferential cleavage: (Ac)2-L-Lys-D-Ala-|-D-Ala. Also transpeptidation of peptidyl-alanyl moieties that are N-acyl substituents of D-alanine.</text>
        <dbReference type="EC" id="3.4.16.4"/>
    </reaction>
</comment>
<evidence type="ECO:0000256" key="7">
    <source>
        <dbReference type="ARBA" id="ARBA00022475"/>
    </source>
</evidence>
<dbReference type="InterPro" id="IPR031376">
    <property type="entry name" value="PCB_OB"/>
</dbReference>
<keyword evidence="17" id="KW-0573">Peptidoglycan synthesis</keyword>
<dbReference type="GO" id="GO:0008360">
    <property type="term" value="P:regulation of cell shape"/>
    <property type="evidence" value="ECO:0007669"/>
    <property type="project" value="UniProtKB-KW"/>
</dbReference>
<keyword evidence="12" id="KW-0808">Transferase</keyword>
<evidence type="ECO:0000256" key="9">
    <source>
        <dbReference type="ARBA" id="ARBA00022645"/>
    </source>
</evidence>
<dbReference type="SUPFAM" id="SSF56601">
    <property type="entry name" value="beta-lactamase/transpeptidase-like"/>
    <property type="match status" value="1"/>
</dbReference>
<comment type="caution">
    <text evidence="31">The sequence shown here is derived from an EMBL/GenBank/DDBJ whole genome shotgun (WGS) entry which is preliminary data.</text>
</comment>
<keyword evidence="15" id="KW-0133">Cell shape</keyword>
<dbReference type="Pfam" id="PF00912">
    <property type="entry name" value="Transgly"/>
    <property type="match status" value="1"/>
</dbReference>
<evidence type="ECO:0000256" key="23">
    <source>
        <dbReference type="ARBA" id="ARBA00034000"/>
    </source>
</evidence>
<sequence length="828" mass="92995">MSENKFDNDENKVPDIAAELTEIANSNNNENNKNKKGKKRKKRSKLRIILYVIGAMFALGIIGVISIIVYIYILSLQLPSTDEFSKFKYTEPMVVYDAKGNIIAELGAERRYPVSIEQMPPYVYQAVVAVEDARFYEHSGIDPWGIARAMVSNIKAGRMVEGGSTLTQQLVKVIYLSPERKLKRKIKEAIIAYRLDKELSKEKILELYLNQVNFGRGAYGIQAAAINYFGKDVKDLTIAEAAMIAGIPKGPSIYAPHLNMKRAVNRRNHVLKRMLDVNYITKEEYDTAVNETVKLAESIPLRLRHAGYFMDYVHKYIEEDLKIEDAQNKGIKVFTTLNLDYQIAAENALIKNLMDIAKREGYQGPLGKILIENDEDVEETEDTADNNIINEESDNNTVKYIRLDNDVPGYLKDLGYQKAVITEVNKNTLKIKLSDNSEGTINFKNNDWITTAAKRKAKSFQDVFAVDDMIYVSAILKDNVSTGVYMIEQNPDLEGAVVSINPQTGEIYAMAGGMSYFKSFFNRAVQARRQVGSTFKPLVYSAAYESGYYPMSVFYDTPVIQESEKEGEEDWRPKNFDGQFTGEMTLERALQLSNNSVTIKLAQKIGIKKIIRYAKLFGFTGDIPVDLSVSLGSLSASPLELAYAYSTFANQGKRPVKPFFVTRVADIDNKTLFEFQQPEMTEVLNEKSASLITDSLIKVVEKGGAWRSRNAVNRMLGGKTGTSNDSKDGWFAGVLPNLVTVAWVGYDDYRKMGDYAVGGNTAQFIFIDYFSRINNIVPLALFPAPVNAAYFKVSKETNQITDAITGDFSYSIYPVDSSGEPTSYNFKK</sequence>
<feature type="domain" description="Glycosyl transferase family 51" evidence="29">
    <location>
        <begin position="100"/>
        <end position="274"/>
    </location>
</feature>
<dbReference type="SUPFAM" id="SSF53955">
    <property type="entry name" value="Lysozyme-like"/>
    <property type="match status" value="1"/>
</dbReference>
<dbReference type="GO" id="GO:0009002">
    <property type="term" value="F:serine-type D-Ala-D-Ala carboxypeptidase activity"/>
    <property type="evidence" value="ECO:0007669"/>
    <property type="project" value="UniProtKB-EC"/>
</dbReference>
<evidence type="ECO:0000256" key="12">
    <source>
        <dbReference type="ARBA" id="ARBA00022679"/>
    </source>
</evidence>
<feature type="domain" description="Penicillin-binding protein OB-like" evidence="30">
    <location>
        <begin position="402"/>
        <end position="492"/>
    </location>
</feature>
<reference evidence="31" key="1">
    <citation type="journal article" date="2021" name="PeerJ">
        <title>Extensive microbial diversity within the chicken gut microbiome revealed by metagenomics and culture.</title>
        <authorList>
            <person name="Gilroy R."/>
            <person name="Ravi A."/>
            <person name="Getino M."/>
            <person name="Pursley I."/>
            <person name="Horton D.L."/>
            <person name="Alikhan N.F."/>
            <person name="Baker D."/>
            <person name="Gharbi K."/>
            <person name="Hall N."/>
            <person name="Watson M."/>
            <person name="Adriaenssens E.M."/>
            <person name="Foster-Nyarko E."/>
            <person name="Jarju S."/>
            <person name="Secka A."/>
            <person name="Antonio M."/>
            <person name="Oren A."/>
            <person name="Chaudhuri R.R."/>
            <person name="La Ragione R."/>
            <person name="Hildebrand F."/>
            <person name="Pallen M.J."/>
        </authorList>
    </citation>
    <scope>NUCLEOTIDE SEQUENCE</scope>
    <source>
        <strain evidence="31">ChiW4-1371</strain>
    </source>
</reference>
<dbReference type="FunFam" id="1.10.3810.10:FF:000003">
    <property type="entry name" value="Penicillin-binding protein 1a"/>
    <property type="match status" value="1"/>
</dbReference>
<dbReference type="InterPro" id="IPR036950">
    <property type="entry name" value="PBP_transglycosylase"/>
</dbReference>
<keyword evidence="16" id="KW-0735">Signal-anchor</keyword>
<comment type="similarity">
    <text evidence="3">In the C-terminal section; belongs to the transpeptidase family.</text>
</comment>
<evidence type="ECO:0000256" key="5">
    <source>
        <dbReference type="ARBA" id="ARBA00012448"/>
    </source>
</evidence>
<evidence type="ECO:0000313" key="32">
    <source>
        <dbReference type="Proteomes" id="UP000824176"/>
    </source>
</evidence>
<dbReference type="InterPro" id="IPR012338">
    <property type="entry name" value="Beta-lactam/transpept-like"/>
</dbReference>
<keyword evidence="7" id="KW-1003">Cell membrane</keyword>
<keyword evidence="18 27" id="KW-1133">Transmembrane helix</keyword>
<evidence type="ECO:0000256" key="8">
    <source>
        <dbReference type="ARBA" id="ARBA00022519"/>
    </source>
</evidence>
<evidence type="ECO:0000256" key="16">
    <source>
        <dbReference type="ARBA" id="ARBA00022968"/>
    </source>
</evidence>
<reference evidence="31" key="2">
    <citation type="submission" date="2021-04" db="EMBL/GenBank/DDBJ databases">
        <authorList>
            <person name="Gilroy R."/>
        </authorList>
    </citation>
    <scope>NUCLEOTIDE SEQUENCE</scope>
    <source>
        <strain evidence="31">ChiW4-1371</strain>
    </source>
</reference>
<keyword evidence="10" id="KW-0645">Protease</keyword>
<dbReference type="EMBL" id="DXAQ01000032">
    <property type="protein sequence ID" value="HIZ88708.1"/>
    <property type="molecule type" value="Genomic_DNA"/>
</dbReference>
<evidence type="ECO:0000256" key="1">
    <source>
        <dbReference type="ARBA" id="ARBA00004249"/>
    </source>
</evidence>
<keyword evidence="22" id="KW-0961">Cell wall biogenesis/degradation</keyword>
<evidence type="ECO:0000256" key="6">
    <source>
        <dbReference type="ARBA" id="ARBA00018638"/>
    </source>
</evidence>
<keyword evidence="20" id="KW-0046">Antibiotic resistance</keyword>
<dbReference type="GO" id="GO:0005886">
    <property type="term" value="C:plasma membrane"/>
    <property type="evidence" value="ECO:0007669"/>
    <property type="project" value="UniProtKB-SubCell"/>
</dbReference>
<evidence type="ECO:0000256" key="3">
    <source>
        <dbReference type="ARBA" id="ARBA00007090"/>
    </source>
</evidence>
<dbReference type="Gene3D" id="3.40.710.10">
    <property type="entry name" value="DD-peptidase/beta-lactamase superfamily"/>
    <property type="match status" value="2"/>
</dbReference>
<dbReference type="InterPro" id="IPR023346">
    <property type="entry name" value="Lysozyme-like_dom_sf"/>
</dbReference>
<evidence type="ECO:0000256" key="2">
    <source>
        <dbReference type="ARBA" id="ARBA00004752"/>
    </source>
</evidence>
<evidence type="ECO:0000256" key="17">
    <source>
        <dbReference type="ARBA" id="ARBA00022984"/>
    </source>
</evidence>
<dbReference type="Proteomes" id="UP000824176">
    <property type="component" value="Unassembled WGS sequence"/>
</dbReference>
<evidence type="ECO:0000313" key="31">
    <source>
        <dbReference type="EMBL" id="HIZ88708.1"/>
    </source>
</evidence>
<keyword evidence="11" id="KW-0328">Glycosyltransferase</keyword>
<dbReference type="Pfam" id="PF17092">
    <property type="entry name" value="PCB_OB"/>
    <property type="match status" value="1"/>
</dbReference>
<dbReference type="GO" id="GO:0046677">
    <property type="term" value="P:response to antibiotic"/>
    <property type="evidence" value="ECO:0007669"/>
    <property type="project" value="UniProtKB-KW"/>
</dbReference>
<dbReference type="EC" id="3.4.16.4" evidence="5"/>
<dbReference type="GO" id="GO:0008658">
    <property type="term" value="F:penicillin binding"/>
    <property type="evidence" value="ECO:0007669"/>
    <property type="project" value="InterPro"/>
</dbReference>
<dbReference type="GO" id="GO:0006508">
    <property type="term" value="P:proteolysis"/>
    <property type="evidence" value="ECO:0007669"/>
    <property type="project" value="UniProtKB-KW"/>
</dbReference>
<dbReference type="PANTHER" id="PTHR32282">
    <property type="entry name" value="BINDING PROTEIN TRANSPEPTIDASE, PUTATIVE-RELATED"/>
    <property type="match status" value="1"/>
</dbReference>
<dbReference type="Gene3D" id="1.10.3810.10">
    <property type="entry name" value="Biosynthetic peptidoglycan transglycosylase-like"/>
    <property type="match status" value="1"/>
</dbReference>
<dbReference type="GO" id="GO:0030288">
    <property type="term" value="C:outer membrane-bounded periplasmic space"/>
    <property type="evidence" value="ECO:0007669"/>
    <property type="project" value="TreeGrafter"/>
</dbReference>